<organism evidence="4 5">
    <name type="scientific">Entomospira nematocerorum</name>
    <dbReference type="NCBI Taxonomy" id="2719987"/>
    <lineage>
        <taxon>Bacteria</taxon>
        <taxon>Pseudomonadati</taxon>
        <taxon>Spirochaetota</taxon>
        <taxon>Spirochaetia</taxon>
        <taxon>Spirochaetales</taxon>
        <taxon>Spirochaetaceae</taxon>
        <taxon>Entomospira</taxon>
    </lineage>
</organism>
<dbReference type="RefSeq" id="WP_167703417.1">
    <property type="nucleotide sequence ID" value="NZ_CP118168.1"/>
</dbReference>
<feature type="region of interest" description="Disordered" evidence="2">
    <location>
        <begin position="262"/>
        <end position="282"/>
    </location>
</feature>
<keyword evidence="1" id="KW-0175">Coiled coil</keyword>
<gene>
    <name evidence="4" type="ORF">HCT46_03510</name>
</gene>
<dbReference type="Proteomes" id="UP000752013">
    <property type="component" value="Unassembled WGS sequence"/>
</dbReference>
<evidence type="ECO:0000313" key="5">
    <source>
        <dbReference type="Proteomes" id="UP000752013"/>
    </source>
</evidence>
<evidence type="ECO:0000256" key="1">
    <source>
        <dbReference type="SAM" id="Coils"/>
    </source>
</evidence>
<sequence>MQGVFEKLQQLQGILSERYQIERHLSEIPRRLSTQNEVVLRLRKSYSEKEHIYTNLSEVVSKLRLDLGDAQIVREAAERRMEAVKTQREFEALEKEINDAATEEERLRQDLRKNEQELQSIESSMKVELELITEQEAELEEINKSVAQESSQEEQRLRELVIEESKLTPDLEPNLLYKFESIIKNKLGLGIVGIRSGVCSGCHIVLPANFVNQVRMAEKVEFCPYCSRVLYFEDGDVDEFFTGYIDGDEMGGLIDLVDEDDFEEEEPPTLIDEEMAGDYEDN</sequence>
<evidence type="ECO:0000259" key="3">
    <source>
        <dbReference type="Pfam" id="PF02591"/>
    </source>
</evidence>
<accession>A0A968KSV1</accession>
<feature type="domain" description="C4-type zinc ribbon" evidence="3">
    <location>
        <begin position="198"/>
        <end position="230"/>
    </location>
</feature>
<reference evidence="4" key="1">
    <citation type="submission" date="2020-03" db="EMBL/GenBank/DDBJ databases">
        <title>Spirochaetal bacteria isolated from arthropods constitute a novel genus Entomospira genus novum within the order Spirochaetales.</title>
        <authorList>
            <person name="Grana-Miraglia L."/>
            <person name="Sikutova S."/>
            <person name="Fingerle V."/>
            <person name="Sing A."/>
            <person name="Castillo-Ramirez S."/>
            <person name="Margos G."/>
            <person name="Rudolf I."/>
        </authorList>
    </citation>
    <scope>NUCLEOTIDE SEQUENCE</scope>
    <source>
        <strain evidence="4">BR208</strain>
    </source>
</reference>
<dbReference type="EMBL" id="JAATLK010000001">
    <property type="protein sequence ID" value="NIZ46980.1"/>
    <property type="molecule type" value="Genomic_DNA"/>
</dbReference>
<name>A0A968KSV1_9SPIO</name>
<dbReference type="Gene3D" id="1.10.287.1490">
    <property type="match status" value="1"/>
</dbReference>
<dbReference type="AlphaFoldDB" id="A0A968KSV1"/>
<proteinExistence type="predicted"/>
<feature type="coiled-coil region" evidence="1">
    <location>
        <begin position="67"/>
        <end position="152"/>
    </location>
</feature>
<comment type="caution">
    <text evidence="4">The sequence shown here is derived from an EMBL/GenBank/DDBJ whole genome shotgun (WGS) entry which is preliminary data.</text>
</comment>
<keyword evidence="5" id="KW-1185">Reference proteome</keyword>
<dbReference type="Pfam" id="PF02591">
    <property type="entry name" value="Zn_ribbon_9"/>
    <property type="match status" value="1"/>
</dbReference>
<dbReference type="InterPro" id="IPR003743">
    <property type="entry name" value="Zf-RING_7"/>
</dbReference>
<protein>
    <submittedName>
        <fullName evidence="4">Nucleic acid-binding protein</fullName>
    </submittedName>
</protein>
<evidence type="ECO:0000256" key="2">
    <source>
        <dbReference type="SAM" id="MobiDB-lite"/>
    </source>
</evidence>
<evidence type="ECO:0000313" key="4">
    <source>
        <dbReference type="EMBL" id="NIZ46980.1"/>
    </source>
</evidence>